<accession>A0A6J5N8G6</accession>
<dbReference type="SUPFAM" id="SSF47413">
    <property type="entry name" value="lambda repressor-like DNA-binding domains"/>
    <property type="match status" value="1"/>
</dbReference>
<dbReference type="GO" id="GO:0003677">
    <property type="term" value="F:DNA binding"/>
    <property type="evidence" value="ECO:0007669"/>
    <property type="project" value="InterPro"/>
</dbReference>
<protein>
    <submittedName>
        <fullName evidence="1">Uncharacterized protein</fullName>
    </submittedName>
</protein>
<sequence>MIPFHKSVKCYRLFYEYSQEYVAYKLGIEQSNYCLREQGKTNFKDAEVLALKELFKIEIREEKI</sequence>
<organism evidence="1">
    <name type="scientific">uncultured Caudovirales phage</name>
    <dbReference type="NCBI Taxonomy" id="2100421"/>
    <lineage>
        <taxon>Viruses</taxon>
        <taxon>Duplodnaviria</taxon>
        <taxon>Heunggongvirae</taxon>
        <taxon>Uroviricota</taxon>
        <taxon>Caudoviricetes</taxon>
        <taxon>Peduoviridae</taxon>
        <taxon>Maltschvirus</taxon>
        <taxon>Maltschvirus maltsch</taxon>
    </lineage>
</organism>
<reference evidence="1" key="1">
    <citation type="submission" date="2020-04" db="EMBL/GenBank/DDBJ databases">
        <authorList>
            <person name="Chiriac C."/>
            <person name="Salcher M."/>
            <person name="Ghai R."/>
            <person name="Kavagutti S V."/>
        </authorList>
    </citation>
    <scope>NUCLEOTIDE SEQUENCE</scope>
</reference>
<evidence type="ECO:0000313" key="1">
    <source>
        <dbReference type="EMBL" id="CAB4153766.1"/>
    </source>
</evidence>
<dbReference type="Gene3D" id="1.10.260.40">
    <property type="entry name" value="lambda repressor-like DNA-binding domains"/>
    <property type="match status" value="1"/>
</dbReference>
<gene>
    <name evidence="1" type="ORF">UFOVP636_25</name>
</gene>
<dbReference type="EMBL" id="LR796597">
    <property type="protein sequence ID" value="CAB4153766.1"/>
    <property type="molecule type" value="Genomic_DNA"/>
</dbReference>
<name>A0A6J5N8G6_9CAUD</name>
<proteinExistence type="predicted"/>
<dbReference type="InterPro" id="IPR010982">
    <property type="entry name" value="Lambda_DNA-bd_dom_sf"/>
</dbReference>